<keyword evidence="2" id="KW-0413">Isomerase</keyword>
<reference evidence="2 3" key="1">
    <citation type="journal article" date="2019" name="Int. J. Syst. Evol. Microbiol.">
        <title>The Global Catalogue of Microorganisms (GCM) 10K type strain sequencing project: providing services to taxonomists for standard genome sequencing and annotation.</title>
        <authorList>
            <consortium name="The Broad Institute Genomics Platform"/>
            <consortium name="The Broad Institute Genome Sequencing Center for Infectious Disease"/>
            <person name="Wu L."/>
            <person name="Ma J."/>
        </authorList>
    </citation>
    <scope>NUCLEOTIDE SEQUENCE [LARGE SCALE GENOMIC DNA]</scope>
    <source>
        <strain evidence="2 3">JCM 16240</strain>
    </source>
</reference>
<evidence type="ECO:0000313" key="3">
    <source>
        <dbReference type="Proteomes" id="UP001501176"/>
    </source>
</evidence>
<comment type="caution">
    <text evidence="2">The sequence shown here is derived from an EMBL/GenBank/DDBJ whole genome shotgun (WGS) entry which is preliminary data.</text>
</comment>
<organism evidence="2 3">
    <name type="scientific">Castellaniella daejeonensis</name>
    <dbReference type="NCBI Taxonomy" id="659013"/>
    <lineage>
        <taxon>Bacteria</taxon>
        <taxon>Pseudomonadati</taxon>
        <taxon>Pseudomonadota</taxon>
        <taxon>Betaproteobacteria</taxon>
        <taxon>Burkholderiales</taxon>
        <taxon>Alcaligenaceae</taxon>
        <taxon>Castellaniella</taxon>
    </lineage>
</organism>
<dbReference type="RefSeq" id="WP_325126512.1">
    <property type="nucleotide sequence ID" value="NZ_BAAAFN010000001.1"/>
</dbReference>
<dbReference type="PANTHER" id="PTHR12110:SF48">
    <property type="entry name" value="BLL3656 PROTEIN"/>
    <property type="match status" value="1"/>
</dbReference>
<accession>A0ABN0T832</accession>
<keyword evidence="3" id="KW-1185">Reference proteome</keyword>
<feature type="domain" description="Xylose isomerase-like TIM barrel" evidence="1">
    <location>
        <begin position="21"/>
        <end position="252"/>
    </location>
</feature>
<dbReference type="InterPro" id="IPR013022">
    <property type="entry name" value="Xyl_isomerase-like_TIM-brl"/>
</dbReference>
<dbReference type="InterPro" id="IPR036237">
    <property type="entry name" value="Xyl_isomerase-like_sf"/>
</dbReference>
<dbReference type="PANTHER" id="PTHR12110">
    <property type="entry name" value="HYDROXYPYRUVATE ISOMERASE"/>
    <property type="match status" value="1"/>
</dbReference>
<dbReference type="Pfam" id="PF01261">
    <property type="entry name" value="AP_endonuc_2"/>
    <property type="match status" value="1"/>
</dbReference>
<dbReference type="Proteomes" id="UP001501176">
    <property type="component" value="Unassembled WGS sequence"/>
</dbReference>
<sequence length="268" mass="29156">MQRRYSLAHLTLLSLDPPAMIRAAAQAGYDACGLRLLPFTPGGIAYDLMGKPGQLRETLALMHDTGVRVEDIEIIRLGASFEVDACLPFLETGARLGARNILVSGEDADPARLTDSFARLCEAARPHGLTVDLEFMPWLAVNSLQAARRIVETAGQDNGGVLIDPLHFTRSASSLDQLADLPRPMIHYAQICDAPAEAPATIDELTRASRSARLAPGEGGIDLKAIFMRLPHDIPISIEIPNDEQSTRLGPQAWIRHCLEASKRFFSA</sequence>
<dbReference type="SUPFAM" id="SSF51658">
    <property type="entry name" value="Xylose isomerase-like"/>
    <property type="match status" value="1"/>
</dbReference>
<gene>
    <name evidence="2" type="ORF">GCM10009125_00110</name>
</gene>
<dbReference type="InterPro" id="IPR050312">
    <property type="entry name" value="IolE/XylAMocC-like"/>
</dbReference>
<dbReference type="EMBL" id="BAAAFN010000001">
    <property type="protein sequence ID" value="GAA0214988.1"/>
    <property type="molecule type" value="Genomic_DNA"/>
</dbReference>
<proteinExistence type="predicted"/>
<dbReference type="GO" id="GO:0016853">
    <property type="term" value="F:isomerase activity"/>
    <property type="evidence" value="ECO:0007669"/>
    <property type="project" value="UniProtKB-KW"/>
</dbReference>
<evidence type="ECO:0000313" key="2">
    <source>
        <dbReference type="EMBL" id="GAA0214988.1"/>
    </source>
</evidence>
<dbReference type="Gene3D" id="3.20.20.150">
    <property type="entry name" value="Divalent-metal-dependent TIM barrel enzymes"/>
    <property type="match status" value="1"/>
</dbReference>
<name>A0ABN0T832_9BURK</name>
<evidence type="ECO:0000259" key="1">
    <source>
        <dbReference type="Pfam" id="PF01261"/>
    </source>
</evidence>
<protein>
    <submittedName>
        <fullName evidence="2">Sugar phosphate isomerase/epimerase</fullName>
    </submittedName>
</protein>